<evidence type="ECO:0000256" key="2">
    <source>
        <dbReference type="ARBA" id="ARBA00022475"/>
    </source>
</evidence>
<comment type="subcellular location">
    <subcellularLocation>
        <location evidence="1">Cell inner membrane</location>
        <topology evidence="1">Multi-pass membrane protein</topology>
    </subcellularLocation>
</comment>
<dbReference type="EMBL" id="JQSG02000006">
    <property type="protein sequence ID" value="OBS07940.1"/>
    <property type="molecule type" value="Genomic_DNA"/>
</dbReference>
<dbReference type="Pfam" id="PF02653">
    <property type="entry name" value="BPD_transp_2"/>
    <property type="match status" value="1"/>
</dbReference>
<keyword evidence="8" id="KW-1185">Reference proteome</keyword>
<dbReference type="STRING" id="160660.BJI67_02660"/>
<dbReference type="GO" id="GO:0005886">
    <property type="term" value="C:plasma membrane"/>
    <property type="evidence" value="ECO:0007669"/>
    <property type="project" value="UniProtKB-SubCell"/>
</dbReference>
<keyword evidence="4 6" id="KW-1133">Transmembrane helix</keyword>
<feature type="transmembrane region" description="Helical" evidence="6">
    <location>
        <begin position="272"/>
        <end position="291"/>
    </location>
</feature>
<keyword evidence="5 6" id="KW-0472">Membrane</keyword>
<evidence type="ECO:0000256" key="3">
    <source>
        <dbReference type="ARBA" id="ARBA00022692"/>
    </source>
</evidence>
<evidence type="ECO:0000256" key="4">
    <source>
        <dbReference type="ARBA" id="ARBA00022989"/>
    </source>
</evidence>
<dbReference type="PANTHER" id="PTHR47089:SF1">
    <property type="entry name" value="GUANOSINE ABC TRANSPORTER PERMEASE PROTEIN NUPP"/>
    <property type="match status" value="1"/>
</dbReference>
<evidence type="ECO:0000313" key="8">
    <source>
        <dbReference type="Proteomes" id="UP000029273"/>
    </source>
</evidence>
<dbReference type="InterPro" id="IPR001851">
    <property type="entry name" value="ABC_transp_permease"/>
</dbReference>
<dbReference type="CDD" id="cd06580">
    <property type="entry name" value="TM_PBP1_transp_TpRbsC_like"/>
    <property type="match status" value="1"/>
</dbReference>
<proteinExistence type="predicted"/>
<protein>
    <submittedName>
        <fullName evidence="7">Nucleoside ABC transporter, permease protein 1</fullName>
    </submittedName>
</protein>
<keyword evidence="2" id="KW-1003">Cell membrane</keyword>
<dbReference type="GO" id="GO:0022857">
    <property type="term" value="F:transmembrane transporter activity"/>
    <property type="evidence" value="ECO:0007669"/>
    <property type="project" value="InterPro"/>
</dbReference>
<feature type="transmembrane region" description="Helical" evidence="6">
    <location>
        <begin position="94"/>
        <end position="110"/>
    </location>
</feature>
<accession>A0A1A6C056</accession>
<feature type="transmembrane region" description="Helical" evidence="6">
    <location>
        <begin position="324"/>
        <end position="344"/>
    </location>
</feature>
<feature type="transmembrane region" description="Helical" evidence="6">
    <location>
        <begin position="116"/>
        <end position="139"/>
    </location>
</feature>
<feature type="transmembrane region" description="Helical" evidence="6">
    <location>
        <begin position="64"/>
        <end position="82"/>
    </location>
</feature>
<organism evidence="7 8">
    <name type="scientific">Acidihalobacter prosperus</name>
    <dbReference type="NCBI Taxonomy" id="160660"/>
    <lineage>
        <taxon>Bacteria</taxon>
        <taxon>Pseudomonadati</taxon>
        <taxon>Pseudomonadota</taxon>
        <taxon>Gammaproteobacteria</taxon>
        <taxon>Chromatiales</taxon>
        <taxon>Ectothiorhodospiraceae</taxon>
        <taxon>Acidihalobacter</taxon>
    </lineage>
</organism>
<evidence type="ECO:0000313" key="7">
    <source>
        <dbReference type="EMBL" id="OBS07940.1"/>
    </source>
</evidence>
<keyword evidence="3 6" id="KW-0812">Transmembrane</keyword>
<dbReference type="OrthoDB" id="9809785at2"/>
<evidence type="ECO:0000256" key="6">
    <source>
        <dbReference type="SAM" id="Phobius"/>
    </source>
</evidence>
<evidence type="ECO:0000256" key="5">
    <source>
        <dbReference type="ARBA" id="ARBA00023136"/>
    </source>
</evidence>
<dbReference type="Proteomes" id="UP000029273">
    <property type="component" value="Unassembled WGS sequence"/>
</dbReference>
<comment type="caution">
    <text evidence="7">The sequence shown here is derived from an EMBL/GenBank/DDBJ whole genome shotgun (WGS) entry which is preliminary data.</text>
</comment>
<evidence type="ECO:0000256" key="1">
    <source>
        <dbReference type="ARBA" id="ARBA00004429"/>
    </source>
</evidence>
<feature type="transmembrane region" description="Helical" evidence="6">
    <location>
        <begin position="201"/>
        <end position="224"/>
    </location>
</feature>
<dbReference type="RefSeq" id="WP_065089642.1">
    <property type="nucleotide sequence ID" value="NZ_JQSG02000006.1"/>
</dbReference>
<reference evidence="7 8" key="1">
    <citation type="journal article" date="2014" name="Genome Announc.">
        <title>Draft Genome Sequence of the Iron-Oxidizing, Acidophilic, and Halotolerant 'Thiobacillus prosperus' Type Strain DSM 5130.</title>
        <authorList>
            <person name="Ossandon F.J."/>
            <person name="Cardenas J.P."/>
            <person name="Corbett M."/>
            <person name="Quatrini R."/>
            <person name="Holmes D.S."/>
            <person name="Watkin E."/>
        </authorList>
    </citation>
    <scope>NUCLEOTIDE SEQUENCE [LARGE SCALE GENOMIC DNA]</scope>
    <source>
        <strain evidence="7 8">DSM 5130</strain>
    </source>
</reference>
<gene>
    <name evidence="7" type="ORF">Thpro_022190</name>
</gene>
<sequence length="353" mass="37225">MLRLRLQARARPSTRMQFAAPLLAVGGTALVAFAVLAASGHPPLGGFYALFLAPFGSASGWSDVLVKAAPLALIGAGLVVAYRARVWNIGAQGQYVIGAVLGSSLIVYHPDATSAWLLPAMVLLGAVGGAAYGAIPALLNTRFNANEILTSLMLDYVALYLLRYLTFGPWRDPHSYGFPGSISFPDAASLPIVWPQTQFDLGALCAFFAAPLVWLLLRGSLFGFQVRVSASAPAARYAGFSRGRTVWQAFLLSGACAGLAGILQVAGPIDQLRPNIYSDIGFAAIIVAYLGQLNPLGVLPAALLVGLFYVGADNAQITMGLPVALTQLLQGVLLFTLLAANVLVRYRLRRVPA</sequence>
<dbReference type="PANTHER" id="PTHR47089">
    <property type="entry name" value="ABC TRANSPORTER, PERMEASE PROTEIN"/>
    <property type="match status" value="1"/>
</dbReference>
<feature type="transmembrane region" description="Helical" evidence="6">
    <location>
        <begin position="245"/>
        <end position="266"/>
    </location>
</feature>
<name>A0A1A6C056_9GAMM</name>
<dbReference type="AlphaFoldDB" id="A0A1A6C056"/>